<reference evidence="4" key="1">
    <citation type="submission" date="2021-09" db="EMBL/GenBank/DDBJ databases">
        <authorList>
            <consortium name="Pathogen Informatics"/>
        </authorList>
    </citation>
    <scope>NUCLEOTIDE SEQUENCE</scope>
</reference>
<dbReference type="PROSITE" id="PS50157">
    <property type="entry name" value="ZINC_FINGER_C2H2_2"/>
    <property type="match status" value="1"/>
</dbReference>
<evidence type="ECO:0000256" key="2">
    <source>
        <dbReference type="SAM" id="MobiDB-lite"/>
    </source>
</evidence>
<evidence type="ECO:0000259" key="3">
    <source>
        <dbReference type="PROSITE" id="PS50157"/>
    </source>
</evidence>
<dbReference type="PROSITE" id="PS00028">
    <property type="entry name" value="ZINC_FINGER_C2H2_1"/>
    <property type="match status" value="1"/>
</dbReference>
<dbReference type="InterPro" id="IPR013087">
    <property type="entry name" value="Znf_C2H2_type"/>
</dbReference>
<dbReference type="AlphaFoldDB" id="A0A8J2LLI3"/>
<feature type="region of interest" description="Disordered" evidence="2">
    <location>
        <begin position="9"/>
        <end position="38"/>
    </location>
</feature>
<sequence length="292" mass="33974">MKKLDEICSRLHEKRKQQQQQQQQQQQRQQQQQQLFNNISRNKTSRKRCLKDNLSIEEINSLKACKKVSINRNSSIRFSKIGSDIENSINCSTANACLPIANAENREISITQPHLLIPKLISMISVIMNPILSSEMIVAFCSRPFCKLKKRLHYHCNFCEQGFSHVDRFLRHFQKHYQLVIGSSNSKFLSNARLKQYEFHPKEFVSIIHSIPTETIIKSTTNTNNEQRMNNKPLKFIDCTDETKASVIGVKEQRLPYNCTKCGYKAIDKTKGLLHLKLHDKTNNLQLEHIIH</sequence>
<name>A0A8J2LLI3_9BILA</name>
<gene>
    <name evidence="4" type="ORF">CJOHNSTONI_LOCUS581</name>
</gene>
<evidence type="ECO:0000313" key="5">
    <source>
        <dbReference type="Proteomes" id="UP000746747"/>
    </source>
</evidence>
<keyword evidence="5" id="KW-1185">Reference proteome</keyword>
<dbReference type="EMBL" id="CAKAEH010000145">
    <property type="protein sequence ID" value="CAG9530052.1"/>
    <property type="molecule type" value="Genomic_DNA"/>
</dbReference>
<feature type="domain" description="C2H2-type" evidence="3">
    <location>
        <begin position="154"/>
        <end position="176"/>
    </location>
</feature>
<organism evidence="4 5">
    <name type="scientific">Cercopithifilaria johnstoni</name>
    <dbReference type="NCBI Taxonomy" id="2874296"/>
    <lineage>
        <taxon>Eukaryota</taxon>
        <taxon>Metazoa</taxon>
        <taxon>Ecdysozoa</taxon>
        <taxon>Nematoda</taxon>
        <taxon>Chromadorea</taxon>
        <taxon>Rhabditida</taxon>
        <taxon>Spirurina</taxon>
        <taxon>Spiruromorpha</taxon>
        <taxon>Filarioidea</taxon>
        <taxon>Onchocercidae</taxon>
        <taxon>Cercopithifilaria</taxon>
    </lineage>
</organism>
<comment type="caution">
    <text evidence="4">The sequence shown here is derived from an EMBL/GenBank/DDBJ whole genome shotgun (WGS) entry which is preliminary data.</text>
</comment>
<keyword evidence="1" id="KW-0863">Zinc-finger</keyword>
<keyword evidence="1" id="KW-0479">Metal-binding</keyword>
<dbReference type="GO" id="GO:0008270">
    <property type="term" value="F:zinc ion binding"/>
    <property type="evidence" value="ECO:0007669"/>
    <property type="project" value="UniProtKB-KW"/>
</dbReference>
<dbReference type="OrthoDB" id="5862449at2759"/>
<accession>A0A8J2LLI3</accession>
<dbReference type="Proteomes" id="UP000746747">
    <property type="component" value="Unassembled WGS sequence"/>
</dbReference>
<protein>
    <recommendedName>
        <fullName evidence="3">C2H2-type domain-containing protein</fullName>
    </recommendedName>
</protein>
<evidence type="ECO:0000256" key="1">
    <source>
        <dbReference type="PROSITE-ProRule" id="PRU00042"/>
    </source>
</evidence>
<keyword evidence="1" id="KW-0862">Zinc</keyword>
<dbReference type="SMART" id="SM00355">
    <property type="entry name" value="ZnF_C2H2"/>
    <property type="match status" value="2"/>
</dbReference>
<proteinExistence type="predicted"/>
<feature type="compositionally biased region" description="Low complexity" evidence="2">
    <location>
        <begin position="18"/>
        <end position="34"/>
    </location>
</feature>
<evidence type="ECO:0000313" key="4">
    <source>
        <dbReference type="EMBL" id="CAG9530052.1"/>
    </source>
</evidence>